<evidence type="ECO:0000259" key="1">
    <source>
        <dbReference type="Pfam" id="PF11074"/>
    </source>
</evidence>
<protein>
    <recommendedName>
        <fullName evidence="1">DUF2779 domain-containing protein</fullName>
    </recommendedName>
</protein>
<feature type="domain" description="DUF2779" evidence="1">
    <location>
        <begin position="381"/>
        <end position="527"/>
    </location>
</feature>
<comment type="caution">
    <text evidence="2">The sequence shown here is derived from an EMBL/GenBank/DDBJ whole genome shotgun (WGS) entry which is preliminary data.</text>
</comment>
<dbReference type="Pfam" id="PF11074">
    <property type="entry name" value="DUF2779"/>
    <property type="match status" value="1"/>
</dbReference>
<accession>A0A014NPQ7</accession>
<evidence type="ECO:0000313" key="2">
    <source>
        <dbReference type="EMBL" id="EXU60872.1"/>
    </source>
</evidence>
<evidence type="ECO:0000313" key="3">
    <source>
        <dbReference type="Proteomes" id="UP000020977"/>
    </source>
</evidence>
<name>A0A014NPQ7_9BACT</name>
<dbReference type="NCBIfam" id="NF045869">
    <property type="entry name" value="UU173_fam"/>
    <property type="match status" value="1"/>
</dbReference>
<dbReference type="STRING" id="1188239.MOVI_6470"/>
<dbReference type="Proteomes" id="UP000020977">
    <property type="component" value="Unassembled WGS sequence"/>
</dbReference>
<reference evidence="2 3" key="1">
    <citation type="submission" date="2014-03" db="EMBL/GenBank/DDBJ databases">
        <title>Genome sequence of Mycoplasma ovipneumoniae strain 14811.</title>
        <authorList>
            <person name="Sirand-Pugnet P."/>
            <person name="Breton M."/>
            <person name="Dordet-Frisoni E."/>
            <person name="Baranowski E."/>
            <person name="Barre A."/>
            <person name="Couture C."/>
            <person name="Dupuy V."/>
            <person name="Gaurivaud P."/>
            <person name="Jacob D."/>
            <person name="Lemaitre C."/>
            <person name="Manso-Silvan L."/>
            <person name="Nikolski M."/>
            <person name="Nouvel L.-X."/>
            <person name="Poumarat F."/>
            <person name="Tardy F."/>
            <person name="Thebault P."/>
            <person name="Theil S."/>
            <person name="Citti C."/>
            <person name="Thiaucourt F."/>
            <person name="Blanchard A."/>
        </authorList>
    </citation>
    <scope>NUCLEOTIDE SEQUENCE [LARGE SCALE GENOMIC DNA]</scope>
    <source>
        <strain evidence="2 3">14811</strain>
    </source>
</reference>
<proteinExistence type="predicted"/>
<dbReference type="AlphaFoldDB" id="A0A014NPQ7"/>
<dbReference type="InterPro" id="IPR021301">
    <property type="entry name" value="DUF2779"/>
</dbReference>
<dbReference type="RefSeq" id="WP_044284469.1">
    <property type="nucleotide sequence ID" value="NZ_JFAD01000034.1"/>
</dbReference>
<gene>
    <name evidence="2" type="ORF">MOVI_6470</name>
</gene>
<dbReference type="EMBL" id="JFAD01000034">
    <property type="protein sequence ID" value="EXU60872.1"/>
    <property type="molecule type" value="Genomic_DNA"/>
</dbReference>
<organism evidence="2 3">
    <name type="scientific">Mesomycoplasma ovipneumoniae 14811</name>
    <dbReference type="NCBI Taxonomy" id="1188239"/>
    <lineage>
        <taxon>Bacteria</taxon>
        <taxon>Bacillati</taxon>
        <taxon>Mycoplasmatota</taxon>
        <taxon>Mycoplasmoidales</taxon>
        <taxon>Metamycoplasmataceae</taxon>
        <taxon>Mesomycoplasma</taxon>
    </lineage>
</organism>
<sequence>MERINFSRYFKLHTQQKYFIWNNPDAQNSDQVDIDDNDDFGQELWDFDSFHENEIKFPELHENIFKSFNKIFYFYIKEKFADKKVCLVSKISIDEKIEQTIDFYRNQKCDIIFNPAFEYKNASANPSVFFVFNKKLSILKLSTSTKVKDYLRANWDFWISNYMLREISGDLNPIDEVSYFLINTVEHPIKNKIEFHETFWISRYKSAKTVSKADSESGNIFLAKKIAKQNGLSLDEFWDNTFLENNKIIKNLFRNQIEKISKVKDKKVVHMIPVNIAIDEIIDAKNVTKFTKPSEIDNSAFEKSANFGFLVEQFYPQLTGISGTLLNSRKILSLVNDESRLISFETNSYWYNFFKKSNSIIINELENLEAFINKMNGKKIVWYDFEALSLPFPAIDYAQPFQQIVTQVSIVVTDNGEILPQDFNETNVVFDPKTYSWDNFCQIIDEIYLESADFYVVFNKSYELTRLKEMVNIIFMHYQENNPYHEAIEKIQTYRKKVDEIIVKTIDLKDPFSKYWIVISDLKGFYSIKKIENFINKYNYNLDHLITPYKKLAVKNGLEAMIKAVDRYFNYIGDIEWIEVRKNLQIYCQNDVIAMIMVWDFLKFVYENRDKLAHIKTKTPKKVALF</sequence>
<dbReference type="eggNOG" id="COG2251">
    <property type="taxonomic scope" value="Bacteria"/>
</dbReference>